<feature type="compositionally biased region" description="Low complexity" evidence="2">
    <location>
        <begin position="29"/>
        <end position="67"/>
    </location>
</feature>
<dbReference type="SUPFAM" id="SSF53474">
    <property type="entry name" value="alpha/beta-Hydrolases"/>
    <property type="match status" value="1"/>
</dbReference>
<dbReference type="Pfam" id="PF20434">
    <property type="entry name" value="BD-FAE"/>
    <property type="match status" value="1"/>
</dbReference>
<feature type="signal peptide" evidence="3">
    <location>
        <begin position="1"/>
        <end position="27"/>
    </location>
</feature>
<feature type="chain" id="PRO_5003090938" evidence="3">
    <location>
        <begin position="28"/>
        <end position="326"/>
    </location>
</feature>
<dbReference type="AlphaFoldDB" id="D6Y7F3"/>
<dbReference type="InterPro" id="IPR050300">
    <property type="entry name" value="GDXG_lipolytic_enzyme"/>
</dbReference>
<name>D6Y7F3_THEBD</name>
<reference evidence="5 6" key="1">
    <citation type="submission" date="2010-01" db="EMBL/GenBank/DDBJ databases">
        <title>The complete genome of Thermobispora bispora DSM 43833.</title>
        <authorList>
            <consortium name="US DOE Joint Genome Institute (JGI-PGF)"/>
            <person name="Lucas S."/>
            <person name="Copeland A."/>
            <person name="Lapidus A."/>
            <person name="Glavina del Rio T."/>
            <person name="Dalin E."/>
            <person name="Tice H."/>
            <person name="Bruce D."/>
            <person name="Goodwin L."/>
            <person name="Pitluck S."/>
            <person name="Kyrpides N."/>
            <person name="Mavromatis K."/>
            <person name="Ivanova N."/>
            <person name="Mikhailova N."/>
            <person name="Chertkov O."/>
            <person name="Brettin T."/>
            <person name="Detter J.C."/>
            <person name="Han C."/>
            <person name="Larimer F."/>
            <person name="Land M."/>
            <person name="Hauser L."/>
            <person name="Markowitz V."/>
            <person name="Cheng J.-F."/>
            <person name="Hugenholtz P."/>
            <person name="Woyke T."/>
            <person name="Wu D."/>
            <person name="Jando M."/>
            <person name="Schneider S."/>
            <person name="Klenk H.-P."/>
            <person name="Eisen J.A."/>
        </authorList>
    </citation>
    <scope>NUCLEOTIDE SEQUENCE [LARGE SCALE GENOMIC DNA]</scope>
    <source>
        <strain evidence="6">ATCC 19993 / DSM 43833 / CBS 139.67 / JCM 10125 / KCTC 9307 / NBRC 14880 / R51</strain>
    </source>
</reference>
<keyword evidence="3" id="KW-0732">Signal</keyword>
<evidence type="ECO:0000256" key="1">
    <source>
        <dbReference type="ARBA" id="ARBA00022801"/>
    </source>
</evidence>
<evidence type="ECO:0000313" key="5">
    <source>
        <dbReference type="EMBL" id="ADG89664.1"/>
    </source>
</evidence>
<dbReference type="InterPro" id="IPR049492">
    <property type="entry name" value="BD-FAE-like_dom"/>
</dbReference>
<dbReference type="KEGG" id="tbi:Tbis_2966"/>
<proteinExistence type="predicted"/>
<evidence type="ECO:0000313" key="6">
    <source>
        <dbReference type="Proteomes" id="UP000006640"/>
    </source>
</evidence>
<dbReference type="Proteomes" id="UP000006640">
    <property type="component" value="Chromosome"/>
</dbReference>
<feature type="region of interest" description="Disordered" evidence="2">
    <location>
        <begin position="29"/>
        <end position="69"/>
    </location>
</feature>
<dbReference type="GO" id="GO:0016787">
    <property type="term" value="F:hydrolase activity"/>
    <property type="evidence" value="ECO:0007669"/>
    <property type="project" value="UniProtKB-KW"/>
</dbReference>
<accession>D6Y7F3</accession>
<keyword evidence="1" id="KW-0378">Hydrolase</keyword>
<dbReference type="HOGENOM" id="CLU_012494_4_4_11"/>
<keyword evidence="6" id="KW-1185">Reference proteome</keyword>
<dbReference type="STRING" id="469371.Tbis_2966"/>
<dbReference type="eggNOG" id="COG0657">
    <property type="taxonomic scope" value="Bacteria"/>
</dbReference>
<feature type="domain" description="BD-FAE-like" evidence="4">
    <location>
        <begin position="92"/>
        <end position="284"/>
    </location>
</feature>
<gene>
    <name evidence="5" type="ordered locus">Tbis_2966</name>
</gene>
<dbReference type="PANTHER" id="PTHR48081">
    <property type="entry name" value="AB HYDROLASE SUPERFAMILY PROTEIN C4A8.06C"/>
    <property type="match status" value="1"/>
</dbReference>
<evidence type="ECO:0000256" key="2">
    <source>
        <dbReference type="SAM" id="MobiDB-lite"/>
    </source>
</evidence>
<dbReference type="InterPro" id="IPR029058">
    <property type="entry name" value="AB_hydrolase_fold"/>
</dbReference>
<dbReference type="EMBL" id="CP001874">
    <property type="protein sequence ID" value="ADG89664.1"/>
    <property type="molecule type" value="Genomic_DNA"/>
</dbReference>
<dbReference type="Gene3D" id="3.40.50.1820">
    <property type="entry name" value="alpha/beta hydrolase"/>
    <property type="match status" value="1"/>
</dbReference>
<protein>
    <submittedName>
        <fullName evidence="5">Esterase/lipase</fullName>
    </submittedName>
</protein>
<evidence type="ECO:0000256" key="3">
    <source>
        <dbReference type="SAM" id="SignalP"/>
    </source>
</evidence>
<sequence length="326" mass="34315">MKRAARTAIGTAVLAVATLATPAGANAAVNQGAAGTPTPSAPAASPSASPSPAAQQPSPSPSPSRRASGIKMRSYAYGRHPHQRMDVWWHPTGRPRPAIFLVHGGWWSGGSRLALTSLSRSYARLGYTVVNVDYRLSGVASWPAQRNDVITAIELVRKHARRFNTDANRYVVLGFSAGGHIAASVGTYGNGRPGLRGVVGISPVVSPLTAYSDGEDLFATAQQRRLRDAAVQLAGGCTPTECPDTWSSMEPAFHASPGDAPLFTAHSEREFVPPYQSELLKQALGEVGVPMTVKVVPGTGHSSAVYRHPGVSASVQAWIAARLGRR</sequence>
<evidence type="ECO:0000259" key="4">
    <source>
        <dbReference type="Pfam" id="PF20434"/>
    </source>
</evidence>
<organism evidence="5 6">
    <name type="scientific">Thermobispora bispora (strain ATCC 19993 / DSM 43833 / CBS 139.67 / JCM 10125 / KCTC 9307 / NBRC 14880 / R51)</name>
    <dbReference type="NCBI Taxonomy" id="469371"/>
    <lineage>
        <taxon>Bacteria</taxon>
        <taxon>Bacillati</taxon>
        <taxon>Actinomycetota</taxon>
        <taxon>Actinomycetes</taxon>
        <taxon>Streptosporangiales</taxon>
        <taxon>Streptosporangiaceae</taxon>
        <taxon>Thermobispora</taxon>
    </lineage>
</organism>